<accession>A0AAD8TCH3</accession>
<dbReference type="Pfam" id="PF03478">
    <property type="entry name" value="Beta-prop_KIB1-4"/>
    <property type="match status" value="1"/>
</dbReference>
<proteinExistence type="predicted"/>
<sequence>MNAKRPRSGDLPLLPTTSSPEEASSAAQRFSSPPACRMDWSNLGEGPAGMVAQRLLSGDVADYVRFRAVSRPWRHCTADPRAHGILDRRFHPRTWIMLREKVADPEHRRLLNVSTGQCVRAHLPELRGHDVCAPTVEGLLVLLNRATYAVRLLNPLTRQVADLPPATTLYRLYRGAHGADPRLDFQVSGAGLADDATVAVLFDEVRMLAVAKPGDEQWTLVQRGASLSPAISFAGRFYCTTPTEIKMVDTSDDSQPPRLVVAAKIIHWFTRGEGTVHLLDNGGELMLLSRTLMQRVGEARYFMEYKVSRVDFDARKTQPMPNLGGRAVFIGSTHAISVSPLAFPAITNDSVYLGKDHKVGYNLEDTGPYKLVDGTGTTPSFDESSGVTQGCAYDNNGRRIVCRYEPRGIVDYLSLYVTEDTSISYAEEDTSDSDAEAN</sequence>
<dbReference type="PANTHER" id="PTHR33165">
    <property type="entry name" value="F-BOX DOMAIN CONTAINING PROTEIN-LIKE-RELATED"/>
    <property type="match status" value="1"/>
</dbReference>
<evidence type="ECO:0000313" key="4">
    <source>
        <dbReference type="Proteomes" id="UP001231189"/>
    </source>
</evidence>
<organism evidence="3 4">
    <name type="scientific">Lolium multiflorum</name>
    <name type="common">Italian ryegrass</name>
    <name type="synonym">Lolium perenne subsp. multiflorum</name>
    <dbReference type="NCBI Taxonomy" id="4521"/>
    <lineage>
        <taxon>Eukaryota</taxon>
        <taxon>Viridiplantae</taxon>
        <taxon>Streptophyta</taxon>
        <taxon>Embryophyta</taxon>
        <taxon>Tracheophyta</taxon>
        <taxon>Spermatophyta</taxon>
        <taxon>Magnoliopsida</taxon>
        <taxon>Liliopsida</taxon>
        <taxon>Poales</taxon>
        <taxon>Poaceae</taxon>
        <taxon>BOP clade</taxon>
        <taxon>Pooideae</taxon>
        <taxon>Poodae</taxon>
        <taxon>Poeae</taxon>
        <taxon>Poeae Chloroplast Group 2 (Poeae type)</taxon>
        <taxon>Loliodinae</taxon>
        <taxon>Loliinae</taxon>
        <taxon>Lolium</taxon>
    </lineage>
</organism>
<dbReference type="EMBL" id="JAUUTY010000002">
    <property type="protein sequence ID" value="KAK1679259.1"/>
    <property type="molecule type" value="Genomic_DNA"/>
</dbReference>
<keyword evidence="4" id="KW-1185">Reference proteome</keyword>
<feature type="domain" description="KIB1-4 beta-propeller" evidence="2">
    <location>
        <begin position="111"/>
        <end position="362"/>
    </location>
</feature>
<reference evidence="3" key="1">
    <citation type="submission" date="2023-07" db="EMBL/GenBank/DDBJ databases">
        <title>A chromosome-level genome assembly of Lolium multiflorum.</title>
        <authorList>
            <person name="Chen Y."/>
            <person name="Copetti D."/>
            <person name="Kolliker R."/>
            <person name="Studer B."/>
        </authorList>
    </citation>
    <scope>NUCLEOTIDE SEQUENCE</scope>
    <source>
        <strain evidence="3">02402/16</strain>
        <tissue evidence="3">Leaf</tissue>
    </source>
</reference>
<name>A0AAD8TCH3_LOLMU</name>
<dbReference type="AlphaFoldDB" id="A0AAD8TCH3"/>
<evidence type="ECO:0000256" key="1">
    <source>
        <dbReference type="SAM" id="MobiDB-lite"/>
    </source>
</evidence>
<dbReference type="Proteomes" id="UP001231189">
    <property type="component" value="Unassembled WGS sequence"/>
</dbReference>
<evidence type="ECO:0000259" key="2">
    <source>
        <dbReference type="Pfam" id="PF03478"/>
    </source>
</evidence>
<gene>
    <name evidence="3" type="ORF">QYE76_040107</name>
</gene>
<evidence type="ECO:0000313" key="3">
    <source>
        <dbReference type="EMBL" id="KAK1679259.1"/>
    </source>
</evidence>
<protein>
    <recommendedName>
        <fullName evidence="2">KIB1-4 beta-propeller domain-containing protein</fullName>
    </recommendedName>
</protein>
<dbReference type="InterPro" id="IPR005174">
    <property type="entry name" value="KIB1-4_b-propeller"/>
</dbReference>
<feature type="region of interest" description="Disordered" evidence="1">
    <location>
        <begin position="1"/>
        <end position="33"/>
    </location>
</feature>
<feature type="compositionally biased region" description="Low complexity" evidence="1">
    <location>
        <begin position="15"/>
        <end position="27"/>
    </location>
</feature>
<comment type="caution">
    <text evidence="3">The sequence shown here is derived from an EMBL/GenBank/DDBJ whole genome shotgun (WGS) entry which is preliminary data.</text>
</comment>
<dbReference type="PANTHER" id="PTHR33165:SF63">
    <property type="entry name" value="OS03G0792300 PROTEIN"/>
    <property type="match status" value="1"/>
</dbReference>